<comment type="cofactor">
    <cofactor evidence="1">
        <name>FAD</name>
        <dbReference type="ChEBI" id="CHEBI:57692"/>
    </cofactor>
</comment>
<evidence type="ECO:0000256" key="3">
    <source>
        <dbReference type="ARBA" id="ARBA00022827"/>
    </source>
</evidence>
<protein>
    <submittedName>
        <fullName evidence="5">FAD-dependent oxidoreductase</fullName>
    </submittedName>
</protein>
<dbReference type="EMBL" id="WBKB01000001">
    <property type="protein sequence ID" value="KAB1645244.1"/>
    <property type="molecule type" value="Genomic_DNA"/>
</dbReference>
<proteinExistence type="predicted"/>
<dbReference type="RefSeq" id="WP_158051252.1">
    <property type="nucleotide sequence ID" value="NZ_WBKB01000001.1"/>
</dbReference>
<dbReference type="InterPro" id="IPR036188">
    <property type="entry name" value="FAD/NAD-bd_sf"/>
</dbReference>
<sequence length="382" mass="40065">MPKHHVLILGSGAAGVAAARALASREDIRVTLAVRTGETPYTRMLIKGVAFGPTPPEMIKLPLPDVEVLSDTAVEVDTSAKEVQLASGTRLSYDALIVATGSRPRMLPADVGGEDAVTDAGRVGSLHSLEDALRVRRLLTGLGRPARVAIYGGGVIAAETASSLHSDGHIVTLISRSEVPGVTAFGAPVAERLAADHSARVLARLGRTVRHIEVTDTGVAITLDNDSPVVADFLVLALGTTPAAPAPWTGGIDVDDRLRTDAPHVYAAGGVAVHHDDALGTWRIDHWEDAAAQGTHAAQVALHELGLESDPDVYLPRSPYMAMVYGQMISGVGYSGDAEAHLEDGEEFVVRHETEGTVVGVTGIDSVGTVYQWGQRLHGVRA</sequence>
<organism evidence="5 6">
    <name type="scientific">Gulosibacter chungangensis</name>
    <dbReference type="NCBI Taxonomy" id="979746"/>
    <lineage>
        <taxon>Bacteria</taxon>
        <taxon>Bacillati</taxon>
        <taxon>Actinomycetota</taxon>
        <taxon>Actinomycetes</taxon>
        <taxon>Micrococcales</taxon>
        <taxon>Microbacteriaceae</taxon>
        <taxon>Gulosibacter</taxon>
    </lineage>
</organism>
<dbReference type="PRINTS" id="PR00411">
    <property type="entry name" value="PNDRDTASEI"/>
</dbReference>
<dbReference type="Pfam" id="PF07992">
    <property type="entry name" value="Pyr_redox_2"/>
    <property type="match status" value="1"/>
</dbReference>
<dbReference type="PRINTS" id="PR00368">
    <property type="entry name" value="FADPNR"/>
</dbReference>
<keyword evidence="2" id="KW-0285">Flavoprotein</keyword>
<dbReference type="PANTHER" id="PTHR43429:SF3">
    <property type="entry name" value="NITRITE REDUCTASE [NAD(P)H]"/>
    <property type="match status" value="1"/>
</dbReference>
<dbReference type="SUPFAM" id="SSF51905">
    <property type="entry name" value="FAD/NAD(P)-binding domain"/>
    <property type="match status" value="1"/>
</dbReference>
<evidence type="ECO:0000256" key="1">
    <source>
        <dbReference type="ARBA" id="ARBA00001974"/>
    </source>
</evidence>
<evidence type="ECO:0000256" key="2">
    <source>
        <dbReference type="ARBA" id="ARBA00022630"/>
    </source>
</evidence>
<dbReference type="InterPro" id="IPR050260">
    <property type="entry name" value="FAD-bd_OxRdtase"/>
</dbReference>
<gene>
    <name evidence="5" type="ORF">F8O05_03080</name>
</gene>
<evidence type="ECO:0000313" key="6">
    <source>
        <dbReference type="Proteomes" id="UP000433493"/>
    </source>
</evidence>
<dbReference type="GO" id="GO:0016491">
    <property type="term" value="F:oxidoreductase activity"/>
    <property type="evidence" value="ECO:0007669"/>
    <property type="project" value="InterPro"/>
</dbReference>
<dbReference type="Proteomes" id="UP000433493">
    <property type="component" value="Unassembled WGS sequence"/>
</dbReference>
<dbReference type="OrthoDB" id="4213189at2"/>
<accession>A0A7J5BG81</accession>
<name>A0A7J5BG81_9MICO</name>
<dbReference type="InterPro" id="IPR023753">
    <property type="entry name" value="FAD/NAD-binding_dom"/>
</dbReference>
<evidence type="ECO:0000259" key="4">
    <source>
        <dbReference type="Pfam" id="PF07992"/>
    </source>
</evidence>
<keyword evidence="3" id="KW-0274">FAD</keyword>
<evidence type="ECO:0000313" key="5">
    <source>
        <dbReference type="EMBL" id="KAB1645244.1"/>
    </source>
</evidence>
<comment type="caution">
    <text evidence="5">The sequence shown here is derived from an EMBL/GenBank/DDBJ whole genome shotgun (WGS) entry which is preliminary data.</text>
</comment>
<keyword evidence="6" id="KW-1185">Reference proteome</keyword>
<dbReference type="Gene3D" id="3.50.50.60">
    <property type="entry name" value="FAD/NAD(P)-binding domain"/>
    <property type="match status" value="2"/>
</dbReference>
<reference evidence="5 6" key="1">
    <citation type="submission" date="2019-09" db="EMBL/GenBank/DDBJ databases">
        <title>Phylogeny of genus Pseudoclavibacter and closely related genus.</title>
        <authorList>
            <person name="Li Y."/>
        </authorList>
    </citation>
    <scope>NUCLEOTIDE SEQUENCE [LARGE SCALE GENOMIC DNA]</scope>
    <source>
        <strain evidence="5 6">KCTC 13959</strain>
    </source>
</reference>
<dbReference type="PANTHER" id="PTHR43429">
    <property type="entry name" value="PYRIDINE NUCLEOTIDE-DISULFIDE OXIDOREDUCTASE DOMAIN-CONTAINING"/>
    <property type="match status" value="1"/>
</dbReference>
<feature type="domain" description="FAD/NAD(P)-binding" evidence="4">
    <location>
        <begin position="5"/>
        <end position="294"/>
    </location>
</feature>
<dbReference type="AlphaFoldDB" id="A0A7J5BG81"/>